<dbReference type="Proteomes" id="UP000593573">
    <property type="component" value="Unassembled WGS sequence"/>
</dbReference>
<keyword evidence="4 10" id="KW-0732">Signal</keyword>
<evidence type="ECO:0000256" key="8">
    <source>
        <dbReference type="ARBA" id="ARBA00023170"/>
    </source>
</evidence>
<organism evidence="12 13">
    <name type="scientific">Gossypium klotzschianum</name>
    <dbReference type="NCBI Taxonomy" id="34286"/>
    <lineage>
        <taxon>Eukaryota</taxon>
        <taxon>Viridiplantae</taxon>
        <taxon>Streptophyta</taxon>
        <taxon>Embryophyta</taxon>
        <taxon>Tracheophyta</taxon>
        <taxon>Spermatophyta</taxon>
        <taxon>Magnoliopsida</taxon>
        <taxon>eudicotyledons</taxon>
        <taxon>Gunneridae</taxon>
        <taxon>Pentapetalae</taxon>
        <taxon>rosids</taxon>
        <taxon>malvids</taxon>
        <taxon>Malvales</taxon>
        <taxon>Malvaceae</taxon>
        <taxon>Malvoideae</taxon>
        <taxon>Gossypium</taxon>
    </lineage>
</organism>
<evidence type="ECO:0000256" key="2">
    <source>
        <dbReference type="ARBA" id="ARBA00022614"/>
    </source>
</evidence>
<dbReference type="PANTHER" id="PTHR48063:SF35">
    <property type="entry name" value="RECEPTOR-LIKE PROTEIN 12"/>
    <property type="match status" value="1"/>
</dbReference>
<protein>
    <recommendedName>
        <fullName evidence="11">Leucine-rich repeat-containing N-terminal plant-type domain-containing protein</fullName>
    </recommendedName>
</protein>
<keyword evidence="7" id="KW-0472">Membrane</keyword>
<gene>
    <name evidence="12" type="ORF">Goklo_013375</name>
</gene>
<dbReference type="Gene3D" id="3.80.10.10">
    <property type="entry name" value="Ribonuclease Inhibitor"/>
    <property type="match status" value="1"/>
</dbReference>
<dbReference type="Pfam" id="PF08263">
    <property type="entry name" value="LRRNT_2"/>
    <property type="match status" value="1"/>
</dbReference>
<evidence type="ECO:0000256" key="3">
    <source>
        <dbReference type="ARBA" id="ARBA00022692"/>
    </source>
</evidence>
<keyword evidence="5" id="KW-0677">Repeat</keyword>
<comment type="caution">
    <text evidence="12">The sequence shown here is derived from an EMBL/GenBank/DDBJ whole genome shotgun (WGS) entry which is preliminary data.</text>
</comment>
<dbReference type="OrthoDB" id="1738872at2759"/>
<dbReference type="InterPro" id="IPR001611">
    <property type="entry name" value="Leu-rich_rpt"/>
</dbReference>
<dbReference type="InterPro" id="IPR013210">
    <property type="entry name" value="LRR_N_plant-typ"/>
</dbReference>
<accession>A0A7J8U4S8</accession>
<comment type="subcellular location">
    <subcellularLocation>
        <location evidence="1">Membrane</location>
        <topology evidence="1">Single-pass type I membrane protein</topology>
    </subcellularLocation>
</comment>
<evidence type="ECO:0000256" key="9">
    <source>
        <dbReference type="ARBA" id="ARBA00023180"/>
    </source>
</evidence>
<evidence type="ECO:0000259" key="11">
    <source>
        <dbReference type="Pfam" id="PF08263"/>
    </source>
</evidence>
<keyword evidence="9" id="KW-0325">Glycoprotein</keyword>
<keyword evidence="3" id="KW-0812">Transmembrane</keyword>
<dbReference type="InterPro" id="IPR046956">
    <property type="entry name" value="RLP23-like"/>
</dbReference>
<sequence length="132" mass="15281">MEAKSLWVLLTTLLFIIQGRRQTEGCLEQERIALFQLKSFFNNSNWVDVKGSNCCEWKGVECNVTTERVIGLDLGFTRQWDNREWISDPYGYLNVSLFLPFEELKSLDLSGNEIADLVDNQGWLLFMSSMTD</sequence>
<evidence type="ECO:0000256" key="1">
    <source>
        <dbReference type="ARBA" id="ARBA00004479"/>
    </source>
</evidence>
<dbReference type="GO" id="GO:0016020">
    <property type="term" value="C:membrane"/>
    <property type="evidence" value="ECO:0007669"/>
    <property type="project" value="UniProtKB-SubCell"/>
</dbReference>
<keyword evidence="8" id="KW-0675">Receptor</keyword>
<keyword evidence="13" id="KW-1185">Reference proteome</keyword>
<evidence type="ECO:0000256" key="10">
    <source>
        <dbReference type="SAM" id="SignalP"/>
    </source>
</evidence>
<keyword evidence="2" id="KW-0433">Leucine-rich repeat</keyword>
<proteinExistence type="predicted"/>
<name>A0A7J8U4S8_9ROSI</name>
<evidence type="ECO:0000313" key="13">
    <source>
        <dbReference type="Proteomes" id="UP000593573"/>
    </source>
</evidence>
<feature type="domain" description="Leucine-rich repeat-containing N-terminal plant-type" evidence="11">
    <location>
        <begin position="28"/>
        <end position="63"/>
    </location>
</feature>
<dbReference type="PROSITE" id="PS51450">
    <property type="entry name" value="LRR"/>
    <property type="match status" value="1"/>
</dbReference>
<evidence type="ECO:0000313" key="12">
    <source>
        <dbReference type="EMBL" id="MBA0645254.1"/>
    </source>
</evidence>
<dbReference type="InterPro" id="IPR032675">
    <property type="entry name" value="LRR_dom_sf"/>
</dbReference>
<keyword evidence="6" id="KW-1133">Transmembrane helix</keyword>
<evidence type="ECO:0000256" key="4">
    <source>
        <dbReference type="ARBA" id="ARBA00022729"/>
    </source>
</evidence>
<dbReference type="EMBL" id="JABFAB010000004">
    <property type="protein sequence ID" value="MBA0645254.1"/>
    <property type="molecule type" value="Genomic_DNA"/>
</dbReference>
<feature type="chain" id="PRO_5029457303" description="Leucine-rich repeat-containing N-terminal plant-type domain-containing protein" evidence="10">
    <location>
        <begin position="23"/>
        <end position="132"/>
    </location>
</feature>
<evidence type="ECO:0000256" key="6">
    <source>
        <dbReference type="ARBA" id="ARBA00022989"/>
    </source>
</evidence>
<dbReference type="AlphaFoldDB" id="A0A7J8U4S8"/>
<evidence type="ECO:0000256" key="7">
    <source>
        <dbReference type="ARBA" id="ARBA00023136"/>
    </source>
</evidence>
<feature type="signal peptide" evidence="10">
    <location>
        <begin position="1"/>
        <end position="22"/>
    </location>
</feature>
<reference evidence="12 13" key="1">
    <citation type="journal article" date="2019" name="Genome Biol. Evol.">
        <title>Insights into the evolution of the New World diploid cottons (Gossypium, subgenus Houzingenia) based on genome sequencing.</title>
        <authorList>
            <person name="Grover C.E."/>
            <person name="Arick M.A. 2nd"/>
            <person name="Thrash A."/>
            <person name="Conover J.L."/>
            <person name="Sanders W.S."/>
            <person name="Peterson D.G."/>
            <person name="Frelichowski J.E."/>
            <person name="Scheffler J.A."/>
            <person name="Scheffler B.E."/>
            <person name="Wendel J.F."/>
        </authorList>
    </citation>
    <scope>NUCLEOTIDE SEQUENCE [LARGE SCALE GENOMIC DNA]</scope>
    <source>
        <strain evidence="12">57</strain>
        <tissue evidence="12">Leaf</tissue>
    </source>
</reference>
<evidence type="ECO:0000256" key="5">
    <source>
        <dbReference type="ARBA" id="ARBA00022737"/>
    </source>
</evidence>
<dbReference type="PANTHER" id="PTHR48063">
    <property type="entry name" value="LRR RECEPTOR-LIKE KINASE"/>
    <property type="match status" value="1"/>
</dbReference>